<dbReference type="AlphaFoldDB" id="A0A2S6IE31"/>
<dbReference type="OrthoDB" id="5125216at2"/>
<organism evidence="2 3">
    <name type="scientific">Kineococcus xinjiangensis</name>
    <dbReference type="NCBI Taxonomy" id="512762"/>
    <lineage>
        <taxon>Bacteria</taxon>
        <taxon>Bacillati</taxon>
        <taxon>Actinomycetota</taxon>
        <taxon>Actinomycetes</taxon>
        <taxon>Kineosporiales</taxon>
        <taxon>Kineosporiaceae</taxon>
        <taxon>Kineococcus</taxon>
    </lineage>
</organism>
<dbReference type="RefSeq" id="WP_104434639.1">
    <property type="nucleotide sequence ID" value="NZ_PTJD01000014.1"/>
</dbReference>
<protein>
    <recommendedName>
        <fullName evidence="4">YtxH-like protein</fullName>
    </recommendedName>
</protein>
<name>A0A2S6IE31_9ACTN</name>
<sequence length="119" mass="12580">MSKMTVLIAGAAGYVLGARAGRERYEQIRSAAVRFWGNPTVQQKVSVLEDKATDAAKAAASLAQEKAGSAARDVVGRVRHRADSSPDTETAETTVTTVTTEDTTVILGDQRSTRTADAL</sequence>
<feature type="region of interest" description="Disordered" evidence="1">
    <location>
        <begin position="71"/>
        <end position="96"/>
    </location>
</feature>
<accession>A0A2S6IE31</accession>
<evidence type="ECO:0000313" key="2">
    <source>
        <dbReference type="EMBL" id="PPK92420.1"/>
    </source>
</evidence>
<reference evidence="2 3" key="1">
    <citation type="submission" date="2018-02" db="EMBL/GenBank/DDBJ databases">
        <title>Genomic Encyclopedia of Archaeal and Bacterial Type Strains, Phase II (KMG-II): from individual species to whole genera.</title>
        <authorList>
            <person name="Goeker M."/>
        </authorList>
    </citation>
    <scope>NUCLEOTIDE SEQUENCE [LARGE SCALE GENOMIC DNA]</scope>
    <source>
        <strain evidence="2 3">DSM 22857</strain>
    </source>
</reference>
<dbReference type="EMBL" id="PTJD01000014">
    <property type="protein sequence ID" value="PPK92420.1"/>
    <property type="molecule type" value="Genomic_DNA"/>
</dbReference>
<proteinExistence type="predicted"/>
<keyword evidence="3" id="KW-1185">Reference proteome</keyword>
<feature type="compositionally biased region" description="Low complexity" evidence="1">
    <location>
        <begin position="87"/>
        <end position="96"/>
    </location>
</feature>
<evidence type="ECO:0008006" key="4">
    <source>
        <dbReference type="Google" id="ProtNLM"/>
    </source>
</evidence>
<dbReference type="Proteomes" id="UP000239485">
    <property type="component" value="Unassembled WGS sequence"/>
</dbReference>
<evidence type="ECO:0000313" key="3">
    <source>
        <dbReference type="Proteomes" id="UP000239485"/>
    </source>
</evidence>
<evidence type="ECO:0000256" key="1">
    <source>
        <dbReference type="SAM" id="MobiDB-lite"/>
    </source>
</evidence>
<gene>
    <name evidence="2" type="ORF">CLV92_11421</name>
</gene>
<comment type="caution">
    <text evidence="2">The sequence shown here is derived from an EMBL/GenBank/DDBJ whole genome shotgun (WGS) entry which is preliminary data.</text>
</comment>